<name>A0A1W6KFL4_9GAMM</name>
<evidence type="ECO:0000259" key="2">
    <source>
        <dbReference type="Pfam" id="PF09588"/>
    </source>
</evidence>
<accession>A0A1W6KFL4</accession>
<dbReference type="InterPro" id="IPR011335">
    <property type="entry name" value="Restrct_endonuc-II-like"/>
</dbReference>
<dbReference type="GeneID" id="77258098"/>
<dbReference type="Gene3D" id="3.90.320.10">
    <property type="match status" value="1"/>
</dbReference>
<proteinExistence type="predicted"/>
<keyword evidence="3" id="KW-0614">Plasmid</keyword>
<evidence type="ECO:0000313" key="3">
    <source>
        <dbReference type="EMBL" id="ARM86218.1"/>
    </source>
</evidence>
<geneLocation type="plasmid" evidence="4">
    <name>psmr5</name>
</geneLocation>
<organism evidence="3 4">
    <name type="scientific">Marinobacter salarius</name>
    <dbReference type="NCBI Taxonomy" id="1420917"/>
    <lineage>
        <taxon>Bacteria</taxon>
        <taxon>Pseudomonadati</taxon>
        <taxon>Pseudomonadota</taxon>
        <taxon>Gammaproteobacteria</taxon>
        <taxon>Pseudomonadales</taxon>
        <taxon>Marinobacteraceae</taxon>
        <taxon>Marinobacter</taxon>
    </lineage>
</organism>
<feature type="region of interest" description="Disordered" evidence="1">
    <location>
        <begin position="450"/>
        <end position="477"/>
    </location>
</feature>
<dbReference type="InterPro" id="IPR019080">
    <property type="entry name" value="YqaJ_viral_recombinase"/>
</dbReference>
<reference evidence="3 4" key="1">
    <citation type="submission" date="2017-04" db="EMBL/GenBank/DDBJ databases">
        <title>Genome Sequence of Marinobacter salarius strain SMR5 Isolated from a culture of the Diatom Skeletonema marinoi.</title>
        <authorList>
            <person name="Topel M."/>
            <person name="Pinder M.I.M."/>
            <person name="Johansson O.N."/>
            <person name="Kourtchenko O."/>
            <person name="Godhe A."/>
            <person name="Clarke A.K."/>
        </authorList>
    </citation>
    <scope>NUCLEOTIDE SEQUENCE [LARGE SCALE GENOMIC DNA]</scope>
    <source>
        <strain evidence="3 4">SMR5</strain>
        <plasmid evidence="4">Plasmid psmr5</plasmid>
    </source>
</reference>
<sequence>MGKSLEKLFKEVMAVIDKLPQRSVISDEVAERWANGIIRFEPDRAVWHAKRAGGIGGSEAGEFVLAALGERPAYKDLESLWRQKMLLDLPEYSNQYMRLGTYLEDLAEAVYLKLSGHESVMGTKEVQDIFSKPHPDYPFLIGNPDICVNANGLRVITDFKVRNNLDENKGVSLINGAQVHWYGMLYSANGSKPVDGYGLAELDLPSEMMADLMKNPPDDWEALASEIAAINRPGFGMKIRYFPHNENLANNLVRLTEKFWLDHVMTGQPYRKPEPKLPENMTEEDQAIVNKAQQDFLQYKLAEKVAKENADKARSTAVQVASKYEMKEWPFNTNGLSAGITKKFNKQEAASVLLSKGVPESSIRKGKGPANSDRMMQTLENHGLLSDAHFESDWDTRAVKAALKGKGLNAEDFDRSTVRLSLSKKQDDAPVLELLESKMLSHISNFAQVTAPHNGAQDPGASLDDESSDMDDNLKLA</sequence>
<dbReference type="Pfam" id="PF09588">
    <property type="entry name" value="YqaJ"/>
    <property type="match status" value="1"/>
</dbReference>
<evidence type="ECO:0000313" key="4">
    <source>
        <dbReference type="Proteomes" id="UP000193100"/>
    </source>
</evidence>
<dbReference type="RefSeq" id="WP_087149037.1">
    <property type="nucleotide sequence ID" value="NZ_CP020932.1"/>
</dbReference>
<evidence type="ECO:0000256" key="1">
    <source>
        <dbReference type="SAM" id="MobiDB-lite"/>
    </source>
</evidence>
<dbReference type="SUPFAM" id="SSF52980">
    <property type="entry name" value="Restriction endonuclease-like"/>
    <property type="match status" value="1"/>
</dbReference>
<dbReference type="InterPro" id="IPR011604">
    <property type="entry name" value="PDDEXK-like_dom_sf"/>
</dbReference>
<gene>
    <name evidence="3" type="ORF">MARSALSMR5_04198</name>
</gene>
<feature type="domain" description="YqaJ viral recombinase" evidence="2">
    <location>
        <begin position="47"/>
        <end position="148"/>
    </location>
</feature>
<dbReference type="EMBL" id="CP020932">
    <property type="protein sequence ID" value="ARM86218.1"/>
    <property type="molecule type" value="Genomic_DNA"/>
</dbReference>
<dbReference type="AlphaFoldDB" id="A0A1W6KFL4"/>
<dbReference type="Proteomes" id="UP000193100">
    <property type="component" value="Plasmid pSMR5"/>
</dbReference>
<protein>
    <recommendedName>
        <fullName evidence="2">YqaJ viral recombinase domain-containing protein</fullName>
    </recommendedName>
</protein>